<keyword evidence="2" id="KW-1185">Reference proteome</keyword>
<dbReference type="RefSeq" id="WP_185719520.1">
    <property type="nucleotide sequence ID" value="NZ_BAAAWI010000001.1"/>
</dbReference>
<dbReference type="KEGG" id="ppel:H6H00_01025"/>
<evidence type="ECO:0000313" key="1">
    <source>
        <dbReference type="EMBL" id="QNG52691.1"/>
    </source>
</evidence>
<reference evidence="1 2" key="1">
    <citation type="submission" date="2020-08" db="EMBL/GenBank/DDBJ databases">
        <authorList>
            <person name="Mo P."/>
        </authorList>
    </citation>
    <scope>NUCLEOTIDE SEQUENCE [LARGE SCALE GENOMIC DNA]</scope>
    <source>
        <strain evidence="1 2">CGMCC 4.1532</strain>
    </source>
</reference>
<dbReference type="SUPFAM" id="SSF54427">
    <property type="entry name" value="NTF2-like"/>
    <property type="match status" value="1"/>
</dbReference>
<organism evidence="1 2">
    <name type="scientific">Pseudonocardia petroleophila</name>
    <dbReference type="NCBI Taxonomy" id="37331"/>
    <lineage>
        <taxon>Bacteria</taxon>
        <taxon>Bacillati</taxon>
        <taxon>Actinomycetota</taxon>
        <taxon>Actinomycetes</taxon>
        <taxon>Pseudonocardiales</taxon>
        <taxon>Pseudonocardiaceae</taxon>
        <taxon>Pseudonocardia</taxon>
    </lineage>
</organism>
<proteinExistence type="predicted"/>
<name>A0A7G7MIT0_9PSEU</name>
<dbReference type="EMBL" id="CP060131">
    <property type="protein sequence ID" value="QNG52691.1"/>
    <property type="molecule type" value="Genomic_DNA"/>
</dbReference>
<dbReference type="Gene3D" id="3.10.450.50">
    <property type="match status" value="1"/>
</dbReference>
<protein>
    <recommendedName>
        <fullName evidence="3">SnoaL-like domain-containing protein</fullName>
    </recommendedName>
</protein>
<evidence type="ECO:0008006" key="3">
    <source>
        <dbReference type="Google" id="ProtNLM"/>
    </source>
</evidence>
<gene>
    <name evidence="1" type="ORF">H6H00_01025</name>
</gene>
<accession>A0A7G7MIT0</accession>
<sequence length="117" mass="12105">MGSIEDVVSAHLNTWNAPPGADRDESVATVYSSDVFVGEPGAAHRGHAGMSAAIAALQAQLPGTVISRSGPVQTAQDLVTYNWTLGAEGQEPIASGRDVLIMGEGRITSLYVLIDTA</sequence>
<dbReference type="InterPro" id="IPR032710">
    <property type="entry name" value="NTF2-like_dom_sf"/>
</dbReference>
<evidence type="ECO:0000313" key="2">
    <source>
        <dbReference type="Proteomes" id="UP000515728"/>
    </source>
</evidence>
<dbReference type="Proteomes" id="UP000515728">
    <property type="component" value="Chromosome"/>
</dbReference>
<dbReference type="AlphaFoldDB" id="A0A7G7MIT0"/>